<dbReference type="GO" id="GO:1904680">
    <property type="term" value="F:peptide transmembrane transporter activity"/>
    <property type="evidence" value="ECO:0007669"/>
    <property type="project" value="TreeGrafter"/>
</dbReference>
<dbReference type="GO" id="GO:0030288">
    <property type="term" value="C:outer membrane-bounded periplasmic space"/>
    <property type="evidence" value="ECO:0007669"/>
    <property type="project" value="UniProtKB-ARBA"/>
</dbReference>
<dbReference type="GO" id="GO:0043190">
    <property type="term" value="C:ATP-binding cassette (ABC) transporter complex"/>
    <property type="evidence" value="ECO:0007669"/>
    <property type="project" value="InterPro"/>
</dbReference>
<keyword evidence="3" id="KW-0813">Transport</keyword>
<proteinExistence type="inferred from homology"/>
<evidence type="ECO:0000313" key="7">
    <source>
        <dbReference type="Proteomes" id="UP000294963"/>
    </source>
</evidence>
<comment type="subcellular location">
    <subcellularLocation>
        <location evidence="1">Cell envelope</location>
    </subcellularLocation>
</comment>
<dbReference type="GO" id="GO:0015833">
    <property type="term" value="P:peptide transport"/>
    <property type="evidence" value="ECO:0007669"/>
    <property type="project" value="TreeGrafter"/>
</dbReference>
<dbReference type="PIRSF" id="PIRSF002741">
    <property type="entry name" value="MppA"/>
    <property type="match status" value="1"/>
</dbReference>
<comment type="similarity">
    <text evidence="2">Belongs to the bacterial solute-binding protein 5 family.</text>
</comment>
<evidence type="ECO:0000256" key="3">
    <source>
        <dbReference type="ARBA" id="ARBA00022448"/>
    </source>
</evidence>
<dbReference type="EMBL" id="SLVJ01000011">
    <property type="protein sequence ID" value="TCM66788.1"/>
    <property type="molecule type" value="Genomic_DNA"/>
</dbReference>
<evidence type="ECO:0000256" key="1">
    <source>
        <dbReference type="ARBA" id="ARBA00004196"/>
    </source>
</evidence>
<name>A0A4V2R104_ACICA</name>
<dbReference type="InterPro" id="IPR030678">
    <property type="entry name" value="Peptide/Ni-bd"/>
</dbReference>
<protein>
    <submittedName>
        <fullName evidence="6">ABC-type transport system substrate-binding protein</fullName>
    </submittedName>
</protein>
<evidence type="ECO:0000256" key="4">
    <source>
        <dbReference type="ARBA" id="ARBA00022729"/>
    </source>
</evidence>
<evidence type="ECO:0000313" key="6">
    <source>
        <dbReference type="EMBL" id="TCM66788.1"/>
    </source>
</evidence>
<dbReference type="Proteomes" id="UP000294963">
    <property type="component" value="Unassembled WGS sequence"/>
</dbReference>
<gene>
    <name evidence="6" type="ORF">EC844_11178</name>
</gene>
<accession>A0A4V2R104</accession>
<sequence>MRTLLLNRDLTDIKQRPFPTKIAIHTLLTLAVLTTSTLSSLATSAADPNKVLRTYIPAAETGFDPVATGDLYSSMIQTSFFETLYSYDYLAAPAKLIPLTAAAMPEISADGLTYTIRIKKGIYFNDDPVFKGKKRELSAYDYAYSFKRILDPNLHSRSTWMLENKFQGLSKLVDEAKKTGRFNYDAAVAGIQTPDRYTLVLRLTQPDFNLAMMLAHTPTSAVAREVIEKYKDNRGYVMGRPIGTGAYELTKWVPGSRMILTARPDYRGYIWNFKAGADPEDKKIVAQMQGKKMPQIGVVDIQVIDEYQSQWLAFKQKQLDWVELNGDIASMVIKNGKLNADIAKTGAYLSHSVDPEIMYTFWNGPDSVIGGTSKEKVALRRAIAMAFSKQNYIEVVMNGNAVAANFLAPQGVVGYDPHYKSSIPYSVPAANLLLDQFNYKKGSDGYRRQPNGQALTIEYTMTPRSDDLKSAEFWKRTFDQIGIRFKTQTMQFPDYLKAQKQCKVQMGMQRWIADYPDADNFFQLFYSKNISSSNIGCVTIPQFDALYERSRSLPNGAERDALYQKMTRLTEAYTAITPILSRYNNTVVQPYVIGFKAHPILKTPWLYVDLKK</sequence>
<dbReference type="AlphaFoldDB" id="A0A4V2R104"/>
<comment type="caution">
    <text evidence="6">The sequence shown here is derived from an EMBL/GenBank/DDBJ whole genome shotgun (WGS) entry which is preliminary data.</text>
</comment>
<dbReference type="Pfam" id="PF00496">
    <property type="entry name" value="SBP_bac_5"/>
    <property type="match status" value="1"/>
</dbReference>
<feature type="domain" description="Solute-binding protein family 5" evidence="5">
    <location>
        <begin position="95"/>
        <end position="531"/>
    </location>
</feature>
<dbReference type="Gene3D" id="3.40.190.10">
    <property type="entry name" value="Periplasmic binding protein-like II"/>
    <property type="match status" value="1"/>
</dbReference>
<reference evidence="6 7" key="1">
    <citation type="submission" date="2019-03" db="EMBL/GenBank/DDBJ databases">
        <title>Genomic analyses of the natural microbiome of Caenorhabditis elegans.</title>
        <authorList>
            <person name="Samuel B."/>
        </authorList>
    </citation>
    <scope>NUCLEOTIDE SEQUENCE [LARGE SCALE GENOMIC DNA]</scope>
    <source>
        <strain evidence="6 7">JUb89</strain>
    </source>
</reference>
<dbReference type="SUPFAM" id="SSF53850">
    <property type="entry name" value="Periplasmic binding protein-like II"/>
    <property type="match status" value="1"/>
</dbReference>
<dbReference type="OrthoDB" id="9801912at2"/>
<organism evidence="6 7">
    <name type="scientific">Acinetobacter calcoaceticus</name>
    <dbReference type="NCBI Taxonomy" id="471"/>
    <lineage>
        <taxon>Bacteria</taxon>
        <taxon>Pseudomonadati</taxon>
        <taxon>Pseudomonadota</taxon>
        <taxon>Gammaproteobacteria</taxon>
        <taxon>Moraxellales</taxon>
        <taxon>Moraxellaceae</taxon>
        <taxon>Acinetobacter</taxon>
        <taxon>Acinetobacter calcoaceticus/baumannii complex</taxon>
    </lineage>
</organism>
<dbReference type="PANTHER" id="PTHR30290">
    <property type="entry name" value="PERIPLASMIC BINDING COMPONENT OF ABC TRANSPORTER"/>
    <property type="match status" value="1"/>
</dbReference>
<dbReference type="InterPro" id="IPR039424">
    <property type="entry name" value="SBP_5"/>
</dbReference>
<keyword evidence="4" id="KW-0732">Signal</keyword>
<dbReference type="InterPro" id="IPR000914">
    <property type="entry name" value="SBP_5_dom"/>
</dbReference>
<dbReference type="PANTHER" id="PTHR30290:SF10">
    <property type="entry name" value="PERIPLASMIC OLIGOPEPTIDE-BINDING PROTEIN-RELATED"/>
    <property type="match status" value="1"/>
</dbReference>
<keyword evidence="7" id="KW-1185">Reference proteome</keyword>
<evidence type="ECO:0000256" key="2">
    <source>
        <dbReference type="ARBA" id="ARBA00005695"/>
    </source>
</evidence>
<evidence type="ECO:0000259" key="5">
    <source>
        <dbReference type="Pfam" id="PF00496"/>
    </source>
</evidence>
<dbReference type="Gene3D" id="3.10.105.10">
    <property type="entry name" value="Dipeptide-binding Protein, Domain 3"/>
    <property type="match status" value="1"/>
</dbReference>